<dbReference type="PANTHER" id="PTHR21446">
    <property type="entry name" value="DUF3504 DOMAIN-CONTAINING PROTEIN"/>
    <property type="match status" value="1"/>
</dbReference>
<dbReference type="InterPro" id="IPR052787">
    <property type="entry name" value="MAVS"/>
</dbReference>
<dbReference type="EMBL" id="JARBDR010000246">
    <property type="protein sequence ID" value="KAJ8317563.1"/>
    <property type="molecule type" value="Genomic_DNA"/>
</dbReference>
<accession>A0ABQ9FPC7</accession>
<evidence type="ECO:0008006" key="4">
    <source>
        <dbReference type="Google" id="ProtNLM"/>
    </source>
</evidence>
<dbReference type="PANTHER" id="PTHR21446:SF12">
    <property type="entry name" value="POTASSIUM CHANNEL TETRAMERIZATION DOMAIN CONTAINING 1"/>
    <property type="match status" value="1"/>
</dbReference>
<comment type="caution">
    <text evidence="2">The sequence shown here is derived from an EMBL/GenBank/DDBJ whole genome shotgun (WGS) entry which is preliminary data.</text>
</comment>
<keyword evidence="3" id="KW-1185">Reference proteome</keyword>
<dbReference type="Proteomes" id="UP001217089">
    <property type="component" value="Unassembled WGS sequence"/>
</dbReference>
<evidence type="ECO:0000256" key="1">
    <source>
        <dbReference type="SAM" id="MobiDB-lite"/>
    </source>
</evidence>
<evidence type="ECO:0000313" key="3">
    <source>
        <dbReference type="Proteomes" id="UP001217089"/>
    </source>
</evidence>
<protein>
    <recommendedName>
        <fullName evidence="4">DUF3504 domain-containing protein</fullName>
    </recommendedName>
</protein>
<reference evidence="2 3" key="1">
    <citation type="submission" date="2022-12" db="EMBL/GenBank/DDBJ databases">
        <title>Chromosome-level genome of Tegillarca granosa.</title>
        <authorList>
            <person name="Kim J."/>
        </authorList>
    </citation>
    <scope>NUCLEOTIDE SEQUENCE [LARGE SCALE GENOMIC DNA]</scope>
    <source>
        <strain evidence="2">Teg-2019</strain>
        <tissue evidence="2">Adductor muscle</tissue>
    </source>
</reference>
<evidence type="ECO:0000313" key="2">
    <source>
        <dbReference type="EMBL" id="KAJ8317563.1"/>
    </source>
</evidence>
<name>A0ABQ9FPC7_TEGGR</name>
<organism evidence="2 3">
    <name type="scientific">Tegillarca granosa</name>
    <name type="common">Malaysian cockle</name>
    <name type="synonym">Anadara granosa</name>
    <dbReference type="NCBI Taxonomy" id="220873"/>
    <lineage>
        <taxon>Eukaryota</taxon>
        <taxon>Metazoa</taxon>
        <taxon>Spiralia</taxon>
        <taxon>Lophotrochozoa</taxon>
        <taxon>Mollusca</taxon>
        <taxon>Bivalvia</taxon>
        <taxon>Autobranchia</taxon>
        <taxon>Pteriomorphia</taxon>
        <taxon>Arcoida</taxon>
        <taxon>Arcoidea</taxon>
        <taxon>Arcidae</taxon>
        <taxon>Tegillarca</taxon>
    </lineage>
</organism>
<feature type="region of interest" description="Disordered" evidence="1">
    <location>
        <begin position="1"/>
        <end position="22"/>
    </location>
</feature>
<gene>
    <name evidence="2" type="ORF">KUTeg_005467</name>
</gene>
<proteinExistence type="predicted"/>
<sequence>MAFNEATKNHQGGGVKDSDTRFTPRIYATNVEMCSFASMKKYMEKTNKGSYNLFQQPKRTITPNDKTWYTTRPVGERTLNDMMKTISTEAG</sequence>